<organism evidence="1">
    <name type="scientific">Rhizophagus irregularis (strain DAOM 181602 / DAOM 197198 / MUCL 43194)</name>
    <name type="common">Arbuscular mycorrhizal fungus</name>
    <name type="synonym">Glomus intraradices</name>
    <dbReference type="NCBI Taxonomy" id="747089"/>
    <lineage>
        <taxon>Eukaryota</taxon>
        <taxon>Fungi</taxon>
        <taxon>Fungi incertae sedis</taxon>
        <taxon>Mucoromycota</taxon>
        <taxon>Glomeromycotina</taxon>
        <taxon>Glomeromycetes</taxon>
        <taxon>Glomerales</taxon>
        <taxon>Glomeraceae</taxon>
        <taxon>Rhizophagus</taxon>
    </lineage>
</organism>
<dbReference type="HOGENOM" id="CLU_2470250_0_0_1"/>
<gene>
    <name evidence="1" type="ORF">GLOINDRAFT_11507</name>
</gene>
<proteinExistence type="predicted"/>
<name>U9SR13_RHIID</name>
<protein>
    <submittedName>
        <fullName evidence="1">Uncharacterized protein</fullName>
    </submittedName>
</protein>
<reference evidence="1" key="1">
    <citation type="submission" date="2013-07" db="EMBL/GenBank/DDBJ databases">
        <title>The genome of an arbuscular mycorrhizal fungus provides insights into the evolution of the oldest plant symbiosis.</title>
        <authorList>
            <consortium name="DOE Joint Genome Institute"/>
            <person name="Tisserant E."/>
            <person name="Malbreil M."/>
            <person name="Kuo A."/>
            <person name="Kohler A."/>
            <person name="Symeonidi A."/>
            <person name="Balestrini R."/>
            <person name="Charron P."/>
            <person name="Duensing N."/>
            <person name="Frei-dit-Frey N."/>
            <person name="Gianinazzi-Pearson V."/>
            <person name="Gilbert B."/>
            <person name="Handa Y."/>
            <person name="Hijri M."/>
            <person name="Kaul R."/>
            <person name="Kawaguchi M."/>
            <person name="Krajinski F."/>
            <person name="Lammers P."/>
            <person name="Lapierre D."/>
            <person name="Masclaux F.G."/>
            <person name="Murat C."/>
            <person name="Morin E."/>
            <person name="Ndikumana S."/>
            <person name="Pagni M."/>
            <person name="Petitpierre D."/>
            <person name="Requena N."/>
            <person name="Rosikiewicz P."/>
            <person name="Riley R."/>
            <person name="Saito K."/>
            <person name="San Clemente H."/>
            <person name="Shapiro H."/>
            <person name="van Tuinen D."/>
            <person name="Becard G."/>
            <person name="Bonfante P."/>
            <person name="Paszkowski U."/>
            <person name="Shachar-Hill Y."/>
            <person name="Young J.P."/>
            <person name="Sanders I.R."/>
            <person name="Henrissat B."/>
            <person name="Rensing S.A."/>
            <person name="Grigoriev I.V."/>
            <person name="Corradi N."/>
            <person name="Roux C."/>
            <person name="Martin F."/>
        </authorList>
    </citation>
    <scope>NUCLEOTIDE SEQUENCE</scope>
    <source>
        <strain evidence="1">DAOM 197198</strain>
    </source>
</reference>
<evidence type="ECO:0000313" key="1">
    <source>
        <dbReference type="EMBL" id="ERZ97511.1"/>
    </source>
</evidence>
<dbReference type="AlphaFoldDB" id="U9SR13"/>
<dbReference type="EMBL" id="KI299555">
    <property type="protein sequence ID" value="ERZ97511.1"/>
    <property type="molecule type" value="Genomic_DNA"/>
</dbReference>
<sequence length="88" mass="10324">MDIRIQFVSQDVLDIESPFSFYFIDQIDNQLNEDRNDSETNGLYDYVIEDQLKDFKNNLHIVNSFQSRNGETILVSILKLLIDADKVH</sequence>
<accession>U9SR13</accession>